<comment type="caution">
    <text evidence="1">The sequence shown here is derived from an EMBL/GenBank/DDBJ whole genome shotgun (WGS) entry which is preliminary data.</text>
</comment>
<protein>
    <submittedName>
        <fullName evidence="1">Uncharacterized protein</fullName>
    </submittedName>
</protein>
<accession>A0AAE0BU57</accession>
<dbReference type="Proteomes" id="UP001190700">
    <property type="component" value="Unassembled WGS sequence"/>
</dbReference>
<organism evidence="1 2">
    <name type="scientific">Cymbomonas tetramitiformis</name>
    <dbReference type="NCBI Taxonomy" id="36881"/>
    <lineage>
        <taxon>Eukaryota</taxon>
        <taxon>Viridiplantae</taxon>
        <taxon>Chlorophyta</taxon>
        <taxon>Pyramimonadophyceae</taxon>
        <taxon>Pyramimonadales</taxon>
        <taxon>Pyramimonadaceae</taxon>
        <taxon>Cymbomonas</taxon>
    </lineage>
</organism>
<reference evidence="1 2" key="1">
    <citation type="journal article" date="2015" name="Genome Biol. Evol.">
        <title>Comparative Genomics of a Bacterivorous Green Alga Reveals Evolutionary Causalities and Consequences of Phago-Mixotrophic Mode of Nutrition.</title>
        <authorList>
            <person name="Burns J.A."/>
            <person name="Paasch A."/>
            <person name="Narechania A."/>
            <person name="Kim E."/>
        </authorList>
    </citation>
    <scope>NUCLEOTIDE SEQUENCE [LARGE SCALE GENOMIC DNA]</scope>
    <source>
        <strain evidence="1 2">PLY_AMNH</strain>
    </source>
</reference>
<evidence type="ECO:0000313" key="2">
    <source>
        <dbReference type="Proteomes" id="UP001190700"/>
    </source>
</evidence>
<name>A0AAE0BU57_9CHLO</name>
<dbReference type="AlphaFoldDB" id="A0AAE0BU57"/>
<proteinExistence type="predicted"/>
<keyword evidence="2" id="KW-1185">Reference proteome</keyword>
<sequence>MAGHSSCTAETWSPQPSEVLNGCAAEALPPQRGVGHNDYTTEALPLQPGEASRSCEPQTKHAPPAQGNIGLVEDACKACERAGLEVECECVATAHGNCKLEELVECASAVQLRHGGCALMKCACVATAQGSCELAELEECACVEHSSCEDLQLQVQLLWQQDRM</sequence>
<dbReference type="EMBL" id="LGRX02033289">
    <property type="protein sequence ID" value="KAK3241865.1"/>
    <property type="molecule type" value="Genomic_DNA"/>
</dbReference>
<evidence type="ECO:0000313" key="1">
    <source>
        <dbReference type="EMBL" id="KAK3241865.1"/>
    </source>
</evidence>
<gene>
    <name evidence="1" type="ORF">CYMTET_48390</name>
</gene>